<dbReference type="InterPro" id="IPR036316">
    <property type="entry name" value="Pili_assmbl_chap_C_dom_sf"/>
</dbReference>
<keyword evidence="3" id="KW-0732">Signal</keyword>
<evidence type="ECO:0000259" key="7">
    <source>
        <dbReference type="Pfam" id="PF02753"/>
    </source>
</evidence>
<protein>
    <submittedName>
        <fullName evidence="8">Molecular chaperone</fullName>
    </submittedName>
</protein>
<dbReference type="PANTHER" id="PTHR30251">
    <property type="entry name" value="PILUS ASSEMBLY CHAPERONE"/>
    <property type="match status" value="1"/>
</dbReference>
<proteinExistence type="inferred from homology"/>
<dbReference type="InterPro" id="IPR016148">
    <property type="entry name" value="Pili_assmbl_chaperone_C"/>
</dbReference>
<dbReference type="EMBL" id="JACYNP010000005">
    <property type="protein sequence ID" value="MBD8121993.1"/>
    <property type="molecule type" value="Genomic_DNA"/>
</dbReference>
<dbReference type="InterPro" id="IPR008962">
    <property type="entry name" value="PapD-like_sf"/>
</dbReference>
<dbReference type="InterPro" id="IPR016147">
    <property type="entry name" value="Pili_assmbl_chaperone_N"/>
</dbReference>
<keyword evidence="5" id="KW-0143">Chaperone</keyword>
<dbReference type="PANTHER" id="PTHR30251:SF2">
    <property type="entry name" value="FIMBRIAL CHAPERONE YADV-RELATED"/>
    <property type="match status" value="1"/>
</dbReference>
<dbReference type="Gene3D" id="2.60.40.10">
    <property type="entry name" value="Immunoglobulins"/>
    <property type="match status" value="2"/>
</dbReference>
<comment type="subcellular location">
    <subcellularLocation>
        <location evidence="1">Periplasm</location>
    </subcellularLocation>
</comment>
<evidence type="ECO:0000256" key="4">
    <source>
        <dbReference type="ARBA" id="ARBA00022764"/>
    </source>
</evidence>
<dbReference type="Pfam" id="PF00345">
    <property type="entry name" value="PapD_N"/>
    <property type="match status" value="1"/>
</dbReference>
<reference evidence="8 9" key="1">
    <citation type="journal article" date="2020" name="FEMS Microbiol. Ecol.">
        <title>Temporal dynamics of bacterial communities during seed development and maturation.</title>
        <authorList>
            <person name="Chesneau G."/>
            <person name="Torres-Cortes G."/>
            <person name="Briand M."/>
            <person name="Darrasse A."/>
            <person name="Preveaux A."/>
            <person name="Marais C."/>
            <person name="Jacques M.A."/>
            <person name="Shade A."/>
            <person name="Barret M."/>
        </authorList>
    </citation>
    <scope>NUCLEOTIDE SEQUENCE [LARGE SCALE GENOMIC DNA]</scope>
    <source>
        <strain evidence="8 9">CFBP13723</strain>
    </source>
</reference>
<dbReference type="Pfam" id="PF02753">
    <property type="entry name" value="PapD_C"/>
    <property type="match status" value="1"/>
</dbReference>
<evidence type="ECO:0000313" key="8">
    <source>
        <dbReference type="EMBL" id="MBD8121993.1"/>
    </source>
</evidence>
<feature type="domain" description="Pili assembly chaperone N-terminal" evidence="6">
    <location>
        <begin position="21"/>
        <end position="142"/>
    </location>
</feature>
<dbReference type="InterPro" id="IPR013783">
    <property type="entry name" value="Ig-like_fold"/>
</dbReference>
<dbReference type="InterPro" id="IPR050643">
    <property type="entry name" value="Periplasmic_pilus_chap"/>
</dbReference>
<evidence type="ECO:0000256" key="2">
    <source>
        <dbReference type="ARBA" id="ARBA00007399"/>
    </source>
</evidence>
<evidence type="ECO:0000256" key="3">
    <source>
        <dbReference type="ARBA" id="ARBA00022729"/>
    </source>
</evidence>
<dbReference type="RefSeq" id="WP_191944356.1">
    <property type="nucleotide sequence ID" value="NZ_JACYNP010000005.1"/>
</dbReference>
<evidence type="ECO:0000313" key="9">
    <source>
        <dbReference type="Proteomes" id="UP000625247"/>
    </source>
</evidence>
<evidence type="ECO:0000256" key="1">
    <source>
        <dbReference type="ARBA" id="ARBA00004418"/>
    </source>
</evidence>
<dbReference type="PRINTS" id="PR00969">
    <property type="entry name" value="CHAPERONPILI"/>
</dbReference>
<dbReference type="Proteomes" id="UP000625247">
    <property type="component" value="Unassembled WGS sequence"/>
</dbReference>
<evidence type="ECO:0000256" key="5">
    <source>
        <dbReference type="ARBA" id="ARBA00023186"/>
    </source>
</evidence>
<comment type="caution">
    <text evidence="8">The sequence shown here is derived from an EMBL/GenBank/DDBJ whole genome shotgun (WGS) entry which is preliminary data.</text>
</comment>
<feature type="domain" description="Pili assembly chaperone C-terminal" evidence="7">
    <location>
        <begin position="167"/>
        <end position="228"/>
    </location>
</feature>
<sequence length="256" mass="27843">MNSMHLAGALVLISGMSEGAVSLSGTRLIFEGRYDEATLDVINRGDSETLIQAWLDTPTADDGNGHIKAAELPFAVTPHLARMPARGRQTLRLLYEGVGVPRDRESLLHLFVLEIPRRSPAAQQMSIAIRQRINVFYRPVGLSGDPADAPQQLTWERVPSAGPALTVRNPTPYHVSLLELRINGIDVAEYRLLAPFSNAALSLPATYAPHVGHQTLTFKALTDYGGQREYCASFQGTESFVVPLKQPGSSSIIGKC</sequence>
<dbReference type="SUPFAM" id="SSF49354">
    <property type="entry name" value="PapD-like"/>
    <property type="match status" value="1"/>
</dbReference>
<name>A0ABR9A7A2_9PSED</name>
<dbReference type="SUPFAM" id="SSF49584">
    <property type="entry name" value="Periplasmic chaperone C-domain"/>
    <property type="match status" value="1"/>
</dbReference>
<keyword evidence="9" id="KW-1185">Reference proteome</keyword>
<keyword evidence="4" id="KW-0574">Periplasm</keyword>
<gene>
    <name evidence="8" type="ORF">IFT62_12280</name>
</gene>
<organism evidence="8 9">
    <name type="scientific">Pseudomonas lutea</name>
    <dbReference type="NCBI Taxonomy" id="243924"/>
    <lineage>
        <taxon>Bacteria</taxon>
        <taxon>Pseudomonadati</taxon>
        <taxon>Pseudomonadota</taxon>
        <taxon>Gammaproteobacteria</taxon>
        <taxon>Pseudomonadales</taxon>
        <taxon>Pseudomonadaceae</taxon>
        <taxon>Pseudomonas</taxon>
    </lineage>
</organism>
<dbReference type="InterPro" id="IPR001829">
    <property type="entry name" value="Pili_assmbl_chaperone_bac"/>
</dbReference>
<evidence type="ECO:0000259" key="6">
    <source>
        <dbReference type="Pfam" id="PF00345"/>
    </source>
</evidence>
<comment type="similarity">
    <text evidence="2">Belongs to the periplasmic pilus chaperone family.</text>
</comment>
<accession>A0ABR9A7A2</accession>